<comment type="caution">
    <text evidence="4">The sequence shown here is derived from an EMBL/GenBank/DDBJ whole genome shotgun (WGS) entry which is preliminary data.</text>
</comment>
<evidence type="ECO:0000313" key="4">
    <source>
        <dbReference type="EMBL" id="KJL26509.1"/>
    </source>
</evidence>
<proteinExistence type="predicted"/>
<sequence length="352" mass="38647">MRADTTFPQQAAERQAKLDTLHEKLTSAVESLVTGEDWRRAIEFAARFRSRSFNNTLLIWTQHQAAFEHGRVPTPLPSHVAGYRQWQSQGRQVDKGQAGYLIFAPVTGRFASSTPKDPASWRRLGPAEKPAAGETVRSRMVGAKPAYVWDVTQTTGDPIPELPVPRLLTGQAPAGLWDGLARIVADRGYTLHDAPDAEYLDGANGVTHWLRKTVHVRTDMDDAARTRTLAHEVGHLLLHNRDDVDAVVHRGIAEVEAESVALMIAAAHGMDTDQYTIPYVATWASRVPGQSAVETIQATAARVRTAALTLLDQLDTTQIDDGALPSLTKPLARTTASEPVAERPRRREGRSL</sequence>
<dbReference type="Proteomes" id="UP000033448">
    <property type="component" value="Unassembled WGS sequence"/>
</dbReference>
<reference evidence="4 5" key="1">
    <citation type="submission" date="2015-02" db="EMBL/GenBank/DDBJ databases">
        <title>Draft genome sequences of ten Microbacterium spp. with emphasis on heavy metal contaminated environments.</title>
        <authorList>
            <person name="Corretto E."/>
        </authorList>
    </citation>
    <scope>NUCLEOTIDE SEQUENCE [LARGE SCALE GENOMIC DNA]</scope>
    <source>
        <strain evidence="4 5">DSM 23848</strain>
    </source>
</reference>
<dbReference type="Pfam" id="PF06114">
    <property type="entry name" value="Peptidase_M78"/>
    <property type="match status" value="1"/>
</dbReference>
<organism evidence="4 5">
    <name type="scientific">Microbacterium azadirachtae</name>
    <dbReference type="NCBI Taxonomy" id="582680"/>
    <lineage>
        <taxon>Bacteria</taxon>
        <taxon>Bacillati</taxon>
        <taxon>Actinomycetota</taxon>
        <taxon>Actinomycetes</taxon>
        <taxon>Micrococcales</taxon>
        <taxon>Microbacteriaceae</taxon>
        <taxon>Microbacterium</taxon>
    </lineage>
</organism>
<feature type="domain" description="IrrE N-terminal-like" evidence="2">
    <location>
        <begin position="206"/>
        <end position="274"/>
    </location>
</feature>
<feature type="region of interest" description="Disordered" evidence="1">
    <location>
        <begin position="322"/>
        <end position="352"/>
    </location>
</feature>
<feature type="domain" description="N-terminal" evidence="3">
    <location>
        <begin position="24"/>
        <end position="127"/>
    </location>
</feature>
<accession>A0A0F0L1F3</accession>
<keyword evidence="5" id="KW-1185">Reference proteome</keyword>
<gene>
    <name evidence="4" type="ORF">RL72_01033</name>
</gene>
<evidence type="ECO:0000313" key="5">
    <source>
        <dbReference type="Proteomes" id="UP000033448"/>
    </source>
</evidence>
<evidence type="ECO:0000256" key="1">
    <source>
        <dbReference type="SAM" id="MobiDB-lite"/>
    </source>
</evidence>
<dbReference type="AlphaFoldDB" id="A0A0F0L1F3"/>
<dbReference type="RefSeq" id="WP_045249758.1">
    <property type="nucleotide sequence ID" value="NZ_JYIT01000064.1"/>
</dbReference>
<feature type="compositionally biased region" description="Basic and acidic residues" evidence="1">
    <location>
        <begin position="340"/>
        <end position="352"/>
    </location>
</feature>
<protein>
    <submittedName>
        <fullName evidence="4">Uncharacterized protein</fullName>
    </submittedName>
</protein>
<dbReference type="InterPro" id="IPR010359">
    <property type="entry name" value="IrrE_HExxH"/>
</dbReference>
<dbReference type="Pfam" id="PF08401">
    <property type="entry name" value="ArdcN"/>
    <property type="match status" value="1"/>
</dbReference>
<dbReference type="PATRIC" id="fig|582680.7.peg.1070"/>
<evidence type="ECO:0000259" key="2">
    <source>
        <dbReference type="Pfam" id="PF06114"/>
    </source>
</evidence>
<dbReference type="OrthoDB" id="7605626at2"/>
<dbReference type="Gene3D" id="1.10.10.2910">
    <property type="match status" value="1"/>
</dbReference>
<dbReference type="InterPro" id="IPR013610">
    <property type="entry name" value="ArdC_N"/>
</dbReference>
<evidence type="ECO:0000259" key="3">
    <source>
        <dbReference type="Pfam" id="PF08401"/>
    </source>
</evidence>
<name>A0A0F0L1F3_9MICO</name>
<dbReference type="GO" id="GO:0003697">
    <property type="term" value="F:single-stranded DNA binding"/>
    <property type="evidence" value="ECO:0007669"/>
    <property type="project" value="InterPro"/>
</dbReference>
<dbReference type="EMBL" id="JYIT01000064">
    <property type="protein sequence ID" value="KJL26509.1"/>
    <property type="molecule type" value="Genomic_DNA"/>
</dbReference>